<keyword evidence="2" id="KW-1185">Reference proteome</keyword>
<sequence>MRESERTWIVLARDVSRSVRLADASTVVLCLVLDAATGFALATTVGPSRRKACRDAFATALAEPVPPLDAAPPARVITDVEHRGDVQAELERQLPDRRLPDVDGVTPQPEAEDVFDSLVGHMCGRRQPEQFPTPDDWRMLMGLANSFRDAEPWTAWSDTVHHQLTIRVDGTEARFVAVVLGHEGIQRGLAMYPGERFPNELQYAEPGQTVMPPDGTLLFYLDPSAEVPAEYVGKARRYGWSDDVDDIPITLIMGPDGAADLGALECRHLTVGMAAILNRVPGTEPGVPTGGVLPLAHGAQGEYTALQG</sequence>
<dbReference type="EMBL" id="JAAGOA010000025">
    <property type="protein sequence ID" value="NEE03766.1"/>
    <property type="molecule type" value="Genomic_DNA"/>
</dbReference>
<reference evidence="1 2" key="1">
    <citation type="submission" date="2020-02" db="EMBL/GenBank/DDBJ databases">
        <authorList>
            <person name="Li X.-J."/>
            <person name="Han X.-M."/>
        </authorList>
    </citation>
    <scope>NUCLEOTIDE SEQUENCE [LARGE SCALE GENOMIC DNA]</scope>
    <source>
        <strain evidence="1 2">CCTCC AB 2017055</strain>
    </source>
</reference>
<dbReference type="RefSeq" id="WP_163743716.1">
    <property type="nucleotide sequence ID" value="NZ_JAAGOA010000025.1"/>
</dbReference>
<dbReference type="Proteomes" id="UP000475214">
    <property type="component" value="Unassembled WGS sequence"/>
</dbReference>
<dbReference type="AlphaFoldDB" id="A0A6L9SEU7"/>
<proteinExistence type="predicted"/>
<accession>A0A6L9SEU7</accession>
<evidence type="ECO:0000313" key="1">
    <source>
        <dbReference type="EMBL" id="NEE03766.1"/>
    </source>
</evidence>
<name>A0A6L9SEU7_9ACTN</name>
<gene>
    <name evidence="1" type="ORF">G1H10_26715</name>
</gene>
<organism evidence="1 2">
    <name type="scientific">Phytoactinopolyspora halotolerans</name>
    <dbReference type="NCBI Taxonomy" id="1981512"/>
    <lineage>
        <taxon>Bacteria</taxon>
        <taxon>Bacillati</taxon>
        <taxon>Actinomycetota</taxon>
        <taxon>Actinomycetes</taxon>
        <taxon>Jiangellales</taxon>
        <taxon>Jiangellaceae</taxon>
        <taxon>Phytoactinopolyspora</taxon>
    </lineage>
</organism>
<protein>
    <submittedName>
        <fullName evidence="1">Uncharacterized protein</fullName>
    </submittedName>
</protein>
<evidence type="ECO:0000313" key="2">
    <source>
        <dbReference type="Proteomes" id="UP000475214"/>
    </source>
</evidence>
<comment type="caution">
    <text evidence="1">The sequence shown here is derived from an EMBL/GenBank/DDBJ whole genome shotgun (WGS) entry which is preliminary data.</text>
</comment>